<feature type="compositionally biased region" description="Gly residues" evidence="2">
    <location>
        <begin position="55"/>
        <end position="64"/>
    </location>
</feature>
<dbReference type="CDD" id="cd05830">
    <property type="entry name" value="Sortase_E"/>
    <property type="match status" value="1"/>
</dbReference>
<evidence type="ECO:0000256" key="2">
    <source>
        <dbReference type="SAM" id="MobiDB-lite"/>
    </source>
</evidence>
<evidence type="ECO:0000256" key="1">
    <source>
        <dbReference type="ARBA" id="ARBA00022801"/>
    </source>
</evidence>
<protein>
    <submittedName>
        <fullName evidence="3">Class E sortase</fullName>
    </submittedName>
</protein>
<evidence type="ECO:0000313" key="3">
    <source>
        <dbReference type="EMBL" id="MBY9073218.1"/>
    </source>
</evidence>
<dbReference type="Proteomes" id="UP000754710">
    <property type="component" value="Unassembled WGS sequence"/>
</dbReference>
<dbReference type="RefSeq" id="WP_221023036.1">
    <property type="nucleotide sequence ID" value="NZ_JAIEZQ010000001.1"/>
</dbReference>
<dbReference type="InterPro" id="IPR005754">
    <property type="entry name" value="Sortase"/>
</dbReference>
<sequence length="181" mass="19582">MSAERARPAREPRRSHLSIPAIRLRSVPVLRYAGTPDDAEGTRIQNRGPTASPRGPGGGVGPGEVGNFIVTGHRTSHSAPFRDLPALRAGDRVRVHAGQTVYVYRVTATRSTSFRSQRSLAEQSAALPGRPNADPVRSMITLSTCATPEDHAAGNYWSDRFDNPEHRIDKVGVLVAELVVD</sequence>
<dbReference type="InterPro" id="IPR023365">
    <property type="entry name" value="Sortase_dom-sf"/>
</dbReference>
<dbReference type="SUPFAM" id="SSF63817">
    <property type="entry name" value="Sortase"/>
    <property type="match status" value="1"/>
</dbReference>
<dbReference type="Gene3D" id="2.40.260.10">
    <property type="entry name" value="Sortase"/>
    <property type="match status" value="1"/>
</dbReference>
<evidence type="ECO:0000313" key="4">
    <source>
        <dbReference type="Proteomes" id="UP000754710"/>
    </source>
</evidence>
<accession>A0ABS7RDV3</accession>
<dbReference type="Pfam" id="PF04203">
    <property type="entry name" value="Sortase"/>
    <property type="match status" value="1"/>
</dbReference>
<proteinExistence type="predicted"/>
<comment type="caution">
    <text evidence="3">The sequence shown here is derived from an EMBL/GenBank/DDBJ whole genome shotgun (WGS) entry which is preliminary data.</text>
</comment>
<reference evidence="3 4" key="1">
    <citation type="submission" date="2021-08" db="EMBL/GenBank/DDBJ databases">
        <title>Nocardioides bacterium WL0053 sp. nov., isolated from the sediment.</title>
        <authorList>
            <person name="Wang L."/>
            <person name="Zhang D."/>
            <person name="Zhang A."/>
        </authorList>
    </citation>
    <scope>NUCLEOTIDE SEQUENCE [LARGE SCALE GENOMIC DNA]</scope>
    <source>
        <strain evidence="3 4">WL0053</strain>
    </source>
</reference>
<dbReference type="InterPro" id="IPR042003">
    <property type="entry name" value="Sortase_E"/>
</dbReference>
<dbReference type="EMBL" id="JAIEZQ010000001">
    <property type="protein sequence ID" value="MBY9073218.1"/>
    <property type="molecule type" value="Genomic_DNA"/>
</dbReference>
<organism evidence="3 4">
    <name type="scientific">Nocardioides jiangsuensis</name>
    <dbReference type="NCBI Taxonomy" id="2866161"/>
    <lineage>
        <taxon>Bacteria</taxon>
        <taxon>Bacillati</taxon>
        <taxon>Actinomycetota</taxon>
        <taxon>Actinomycetes</taxon>
        <taxon>Propionibacteriales</taxon>
        <taxon>Nocardioidaceae</taxon>
        <taxon>Nocardioides</taxon>
    </lineage>
</organism>
<gene>
    <name evidence="3" type="ORF">K1X13_00150</name>
</gene>
<name>A0ABS7RDV3_9ACTN</name>
<keyword evidence="4" id="KW-1185">Reference proteome</keyword>
<feature type="region of interest" description="Disordered" evidence="2">
    <location>
        <begin position="33"/>
        <end position="65"/>
    </location>
</feature>
<keyword evidence="1" id="KW-0378">Hydrolase</keyword>